<name>A0AA35JNV4_9SAUR</name>
<dbReference type="InterPro" id="IPR043504">
    <property type="entry name" value="Peptidase_S1_PA_chymotrypsin"/>
</dbReference>
<dbReference type="PROSITE" id="PS01180">
    <property type="entry name" value="CUB"/>
    <property type="match status" value="2"/>
</dbReference>
<organism evidence="10 11">
    <name type="scientific">Podarcis lilfordi</name>
    <name type="common">Lilford's wall lizard</name>
    <dbReference type="NCBI Taxonomy" id="74358"/>
    <lineage>
        <taxon>Eukaryota</taxon>
        <taxon>Metazoa</taxon>
        <taxon>Chordata</taxon>
        <taxon>Craniata</taxon>
        <taxon>Vertebrata</taxon>
        <taxon>Euteleostomi</taxon>
        <taxon>Lepidosauria</taxon>
        <taxon>Squamata</taxon>
        <taxon>Bifurcata</taxon>
        <taxon>Unidentata</taxon>
        <taxon>Episquamata</taxon>
        <taxon>Laterata</taxon>
        <taxon>Lacertibaenia</taxon>
        <taxon>Lacertidae</taxon>
        <taxon>Podarcis</taxon>
    </lineage>
</organism>
<feature type="domain" description="Peptidase S1" evidence="9">
    <location>
        <begin position="718"/>
        <end position="956"/>
    </location>
</feature>
<evidence type="ECO:0000256" key="3">
    <source>
        <dbReference type="ARBA" id="ARBA00022801"/>
    </source>
</evidence>
<dbReference type="SMART" id="SM00020">
    <property type="entry name" value="Tryp_SPc"/>
    <property type="match status" value="2"/>
</dbReference>
<evidence type="ECO:0000256" key="4">
    <source>
        <dbReference type="ARBA" id="ARBA00022825"/>
    </source>
</evidence>
<dbReference type="Gene3D" id="2.40.10.10">
    <property type="entry name" value="Trypsin-like serine proteases"/>
    <property type="match status" value="2"/>
</dbReference>
<dbReference type="GO" id="GO:0004252">
    <property type="term" value="F:serine-type endopeptidase activity"/>
    <property type="evidence" value="ECO:0007669"/>
    <property type="project" value="InterPro"/>
</dbReference>
<dbReference type="PANTHER" id="PTHR24252">
    <property type="entry name" value="ACROSIN-RELATED"/>
    <property type="match status" value="1"/>
</dbReference>
<dbReference type="GO" id="GO:0009566">
    <property type="term" value="P:fertilization"/>
    <property type="evidence" value="ECO:0007669"/>
    <property type="project" value="UniProtKB-ARBA"/>
</dbReference>
<dbReference type="InterPro" id="IPR035914">
    <property type="entry name" value="Sperma_CUB_dom_sf"/>
</dbReference>
<keyword evidence="11" id="KW-1185">Reference proteome</keyword>
<dbReference type="Proteomes" id="UP001178461">
    <property type="component" value="Chromosome 1"/>
</dbReference>
<dbReference type="InterPro" id="IPR001254">
    <property type="entry name" value="Trypsin_dom"/>
</dbReference>
<evidence type="ECO:0000313" key="10">
    <source>
        <dbReference type="EMBL" id="CAI5763445.1"/>
    </source>
</evidence>
<keyword evidence="2 7" id="KW-0645">Protease</keyword>
<gene>
    <name evidence="10" type="ORF">PODLI_1B036291</name>
</gene>
<dbReference type="GO" id="GO:0005576">
    <property type="term" value="C:extracellular region"/>
    <property type="evidence" value="ECO:0007669"/>
    <property type="project" value="UniProtKB-ARBA"/>
</dbReference>
<keyword evidence="5 6" id="KW-1015">Disulfide bond</keyword>
<feature type="disulfide bond" evidence="6">
    <location>
        <begin position="558"/>
        <end position="585"/>
    </location>
</feature>
<evidence type="ECO:0000259" key="9">
    <source>
        <dbReference type="PROSITE" id="PS50240"/>
    </source>
</evidence>
<dbReference type="Pfam" id="PF00431">
    <property type="entry name" value="CUB"/>
    <property type="match status" value="2"/>
</dbReference>
<comment type="similarity">
    <text evidence="1">Belongs to the peptidase S1 family. Snake venom subfamily.</text>
</comment>
<dbReference type="EMBL" id="OX395126">
    <property type="protein sequence ID" value="CAI5763445.1"/>
    <property type="molecule type" value="Genomic_DNA"/>
</dbReference>
<dbReference type="InterPro" id="IPR009003">
    <property type="entry name" value="Peptidase_S1_PA"/>
</dbReference>
<comment type="caution">
    <text evidence="6">Lacks conserved residue(s) required for the propagation of feature annotation.</text>
</comment>
<evidence type="ECO:0000313" key="11">
    <source>
        <dbReference type="Proteomes" id="UP001178461"/>
    </source>
</evidence>
<evidence type="ECO:0000256" key="5">
    <source>
        <dbReference type="ARBA" id="ARBA00023157"/>
    </source>
</evidence>
<feature type="domain" description="Peptidase S1" evidence="9">
    <location>
        <begin position="174"/>
        <end position="423"/>
    </location>
</feature>
<dbReference type="SUPFAM" id="SSF49854">
    <property type="entry name" value="Spermadhesin, CUB domain"/>
    <property type="match status" value="2"/>
</dbReference>
<dbReference type="PROSITE" id="PS00135">
    <property type="entry name" value="TRYPSIN_SER"/>
    <property type="match status" value="2"/>
</dbReference>
<feature type="domain" description="CUB" evidence="8">
    <location>
        <begin position="558"/>
        <end position="670"/>
    </location>
</feature>
<dbReference type="CDD" id="cd00190">
    <property type="entry name" value="Tryp_SPc"/>
    <property type="match status" value="2"/>
</dbReference>
<sequence>MLCSIESFSASSSAEELMTSHFHTLENQRRTKSLELEITSSRQNEFHSHQLLLPQLTCHSSTGERLSMPQGEVAARERAVGVSNLGLRCTSDLLRCLFPSVDKQQKGDQFSTLFNLVTYSLKMPVSSGDLLLLMLGTVYLREGSSAPMSNQQDSKCGQKVDANSWHLYSYLSRIVGGTQVQQGSHPWQVSLKRNNRHFCGGTLVSSQWIITAAHCVVSRYLLGSLTVTAGEHNLRQKEQEEQTLHVKSITRHPKFNVKKPMDYDIALLRMNGHFKYGSTVGPVCLPEPNETFDPGYICVTSGWGRLRENGILPEVLHEVELPILDHSECSRALSTLKKPVRGDTLMCAGFPDGGKDACQGDSGGSLVCMREHGSWTLVGVTSWGYGCARGWMQNLKKKYNRRGTPGVFTDLTKVLPWIQQHIDTDIRMKSSTASCSVQDGKLPGNEGRLVFPDHPKHFYQDNQLCVWTLLVPEGMHILLNFTRFDVESDMYCDYDALSVISKDDRLLGKFCGKEPPLPILVGSNSLRLKFVSDNKEHGSGFSMIYQTIEPASLQDSGCGSIAILFEEGTIQSMHYPEAYNNLADCQWIVQAPENHVVKLTYENFELEENEGCTYDSVTVYENIAKDNEIARSCGFAVPAPVVSSSSTMLVKFHSDETETFGGFKARFLFISVADLNISNSSSEVMLPEEISDASNETDIPADICGVAFNQPRFLFSRIVGGEEAVPYSWPWQASIQILGENICGGAVLTSTWVVTAAHCFKGMGKYRDFWSVVAGAHDIGEQEHNSQKRLVKQYILHPDFNTTTTDSDIALVELTEPLEFNHYVRPVCLPEKDEKVEASRVCVITGWGIHYEDGELSRKLHQLEVPILVSEECQKYYMNHPGGLNKRMFCAGFPTEGGKDACTGDSGGPLVCPSEESSYYTLNGIISWGHGCGRTGYPGVYTNVASFTSWIGHHIYGTNSSSQE</sequence>
<dbReference type="InterPro" id="IPR018114">
    <property type="entry name" value="TRYPSIN_HIS"/>
</dbReference>
<evidence type="ECO:0000256" key="7">
    <source>
        <dbReference type="RuleBase" id="RU363034"/>
    </source>
</evidence>
<dbReference type="SMART" id="SM00042">
    <property type="entry name" value="CUB"/>
    <property type="match status" value="2"/>
</dbReference>
<dbReference type="InterPro" id="IPR001314">
    <property type="entry name" value="Peptidase_S1A"/>
</dbReference>
<accession>A0AA35JNV4</accession>
<dbReference type="PROSITE" id="PS50240">
    <property type="entry name" value="TRYPSIN_DOM"/>
    <property type="match status" value="2"/>
</dbReference>
<dbReference type="PRINTS" id="PR00722">
    <property type="entry name" value="CHYMOTRYPSIN"/>
</dbReference>
<dbReference type="Pfam" id="PF00089">
    <property type="entry name" value="Trypsin"/>
    <property type="match status" value="2"/>
</dbReference>
<keyword evidence="3 7" id="KW-0378">Hydrolase</keyword>
<protein>
    <submittedName>
        <fullName evidence="10">Ovochymase-2 isoform X2</fullName>
    </submittedName>
</protein>
<dbReference type="SUPFAM" id="SSF50494">
    <property type="entry name" value="Trypsin-like serine proteases"/>
    <property type="match status" value="2"/>
</dbReference>
<evidence type="ECO:0000259" key="8">
    <source>
        <dbReference type="PROSITE" id="PS01180"/>
    </source>
</evidence>
<dbReference type="PANTHER" id="PTHR24252:SF18">
    <property type="entry name" value="OVOCHYMASE 1"/>
    <property type="match status" value="1"/>
</dbReference>
<dbReference type="PROSITE" id="PS00134">
    <property type="entry name" value="TRYPSIN_HIS"/>
    <property type="match status" value="2"/>
</dbReference>
<dbReference type="FunFam" id="2.40.10.10:FF:000003">
    <property type="entry name" value="Transmembrane serine protease 3"/>
    <property type="match status" value="2"/>
</dbReference>
<dbReference type="InterPro" id="IPR033116">
    <property type="entry name" value="TRYPSIN_SER"/>
</dbReference>
<dbReference type="FunFam" id="2.60.120.290:FF:000005">
    <property type="entry name" value="Procollagen C-endopeptidase enhancer 1"/>
    <property type="match status" value="2"/>
</dbReference>
<dbReference type="GO" id="GO:0006508">
    <property type="term" value="P:proteolysis"/>
    <property type="evidence" value="ECO:0007669"/>
    <property type="project" value="UniProtKB-KW"/>
</dbReference>
<keyword evidence="4 7" id="KW-0720">Serine protease</keyword>
<dbReference type="AlphaFoldDB" id="A0AA35JNV4"/>
<dbReference type="GO" id="GO:0035821">
    <property type="term" value="P:modulation of process of another organism"/>
    <property type="evidence" value="ECO:0007669"/>
    <property type="project" value="UniProtKB-ARBA"/>
</dbReference>
<evidence type="ECO:0000256" key="2">
    <source>
        <dbReference type="ARBA" id="ARBA00022670"/>
    </source>
</evidence>
<dbReference type="InterPro" id="IPR000859">
    <property type="entry name" value="CUB_dom"/>
</dbReference>
<dbReference type="Gene3D" id="2.60.120.290">
    <property type="entry name" value="Spermadhesin, CUB domain"/>
    <property type="match status" value="2"/>
</dbReference>
<dbReference type="CDD" id="cd00041">
    <property type="entry name" value="CUB"/>
    <property type="match status" value="2"/>
</dbReference>
<evidence type="ECO:0000256" key="6">
    <source>
        <dbReference type="PROSITE-ProRule" id="PRU00059"/>
    </source>
</evidence>
<reference evidence="10" key="1">
    <citation type="submission" date="2022-12" db="EMBL/GenBank/DDBJ databases">
        <authorList>
            <person name="Alioto T."/>
            <person name="Alioto T."/>
            <person name="Gomez Garrido J."/>
        </authorList>
    </citation>
    <scope>NUCLEOTIDE SEQUENCE</scope>
</reference>
<evidence type="ECO:0000256" key="1">
    <source>
        <dbReference type="ARBA" id="ARBA00009228"/>
    </source>
</evidence>
<feature type="domain" description="CUB" evidence="8">
    <location>
        <begin position="435"/>
        <end position="548"/>
    </location>
</feature>
<proteinExistence type="inferred from homology"/>